<keyword evidence="1" id="KW-0677">Repeat</keyword>
<dbReference type="AlphaFoldDB" id="A0A8K0LB45"/>
<dbReference type="EMBL" id="JAESVG020000001">
    <property type="protein sequence ID" value="KAG8632075.1"/>
    <property type="molecule type" value="Genomic_DNA"/>
</dbReference>
<feature type="compositionally biased region" description="Basic and acidic residues" evidence="3">
    <location>
        <begin position="334"/>
        <end position="345"/>
    </location>
</feature>
<dbReference type="Proteomes" id="UP000809789">
    <property type="component" value="Unassembled WGS sequence"/>
</dbReference>
<dbReference type="Gene3D" id="1.25.40.10">
    <property type="entry name" value="Tetratricopeptide repeat domain"/>
    <property type="match status" value="1"/>
</dbReference>
<name>A0A8K0LB45_9PEZI</name>
<organism evidence="4 5">
    <name type="scientific">Elsinoe batatas</name>
    <dbReference type="NCBI Taxonomy" id="2601811"/>
    <lineage>
        <taxon>Eukaryota</taxon>
        <taxon>Fungi</taxon>
        <taxon>Dikarya</taxon>
        <taxon>Ascomycota</taxon>
        <taxon>Pezizomycotina</taxon>
        <taxon>Dothideomycetes</taxon>
        <taxon>Dothideomycetidae</taxon>
        <taxon>Myriangiales</taxon>
        <taxon>Elsinoaceae</taxon>
        <taxon>Elsinoe</taxon>
    </lineage>
</organism>
<evidence type="ECO:0000256" key="1">
    <source>
        <dbReference type="ARBA" id="ARBA00022737"/>
    </source>
</evidence>
<sequence>MIFALQRLRAVRSCRHHQANFLVCSSNSRTSSLSLAFRKASTATTIDKDQTESKRPIDGVSSIRKPRSITEILKADLDERHEKNLRRELRYLQDPAKLDESVRRHLTKNDLSKALNLLRLSSPYMKCVVGWNALVEYLAQRREYAAAFKIYNEMKKRGQFPDAITVTLFMRGLAEKPVSKQQATLAGRIYDSLAAENSKVKRSIIHTNAVLQVYLNAGDMDAVWRVVSELPEEGPGAMDRISFTTLFRGFRDRILEVSDQEPERDAKVQQYISDEQQLWHLAIDKWRKGRMRIDSQLIGSHLQMLLVSSSPSSALHVLRCVEETMGIAVSEQTSKPDSRKGEATHKGKPVAPHPVILSSILTAWTNLLEKPAQDIRSARSYWKLFTEDLSVLPDNDNYKTYLRHAIKAFDSTQAAEAIQQLKDDSKSARLDQRLNVSPSMYTLAMTACAAASADDSHVRDGQRSRRPAASRIEHRLKNTSKRKSGEDELTPLRDADRILDALKGDLTMYDPRTFRKYLSCAISSHSPPHIFDALKKLQPFVEALMYQIEVASSAQESRTSRRPALRASDRQAEVRLLVNFYVTVADLLASKEGVQIIEDDGRSVPELERLFNLSQKWLDKIGSKEGSKDEAESRRIKVPFRKRSVDDRVFHRIVKAASTGAGDDGRELYRFLRVWESTQGTFRTLRVQSQLLMDRMEAIQAPQSHLDSQDLTTKSEDPEPWWDGDELMKYQYAVLCTMTEAEKHGAIKDSQIRQELRNLTGWRDEYGKWLENRSIPTEPLQTDELHYAAARGFDSTQGSSPRRIDHRAWTQLSLLVDEIGRFTSTQVHHA</sequence>
<evidence type="ECO:0000313" key="5">
    <source>
        <dbReference type="Proteomes" id="UP000809789"/>
    </source>
</evidence>
<evidence type="ECO:0000256" key="3">
    <source>
        <dbReference type="SAM" id="MobiDB-lite"/>
    </source>
</evidence>
<dbReference type="Pfam" id="PF13041">
    <property type="entry name" value="PPR_2"/>
    <property type="match status" value="1"/>
</dbReference>
<dbReference type="NCBIfam" id="TIGR00756">
    <property type="entry name" value="PPR"/>
    <property type="match status" value="1"/>
</dbReference>
<feature type="region of interest" description="Disordered" evidence="3">
    <location>
        <begin position="329"/>
        <end position="350"/>
    </location>
</feature>
<keyword evidence="5" id="KW-1185">Reference proteome</keyword>
<dbReference type="OrthoDB" id="185373at2759"/>
<dbReference type="InterPro" id="IPR011990">
    <property type="entry name" value="TPR-like_helical_dom_sf"/>
</dbReference>
<evidence type="ECO:0000313" key="4">
    <source>
        <dbReference type="EMBL" id="KAG8632075.1"/>
    </source>
</evidence>
<proteinExistence type="predicted"/>
<accession>A0A8K0LB45</accession>
<evidence type="ECO:0000256" key="2">
    <source>
        <dbReference type="PROSITE-ProRule" id="PRU00708"/>
    </source>
</evidence>
<protein>
    <recommendedName>
        <fullName evidence="6">Pentatricopeptide repeat protein</fullName>
    </recommendedName>
</protein>
<reference evidence="4" key="1">
    <citation type="submission" date="2021-07" db="EMBL/GenBank/DDBJ databases">
        <title>Elsinoe batatas strain:CRI-CJ2 Genome sequencing and assembly.</title>
        <authorList>
            <person name="Huang L."/>
        </authorList>
    </citation>
    <scope>NUCLEOTIDE SEQUENCE</scope>
    <source>
        <strain evidence="4">CRI-CJ2</strain>
    </source>
</reference>
<dbReference type="PROSITE" id="PS51375">
    <property type="entry name" value="PPR"/>
    <property type="match status" value="1"/>
</dbReference>
<gene>
    <name evidence="4" type="ORF">KVT40_001215</name>
</gene>
<dbReference type="PANTHER" id="PTHR47932:SF44">
    <property type="entry name" value="MIOREX COMPLEX COMPONENT 1"/>
    <property type="match status" value="1"/>
</dbReference>
<dbReference type="PANTHER" id="PTHR47932">
    <property type="entry name" value="ATPASE EXPRESSION PROTEIN 3"/>
    <property type="match status" value="1"/>
</dbReference>
<comment type="caution">
    <text evidence="4">The sequence shown here is derived from an EMBL/GenBank/DDBJ whole genome shotgun (WGS) entry which is preliminary data.</text>
</comment>
<evidence type="ECO:0008006" key="6">
    <source>
        <dbReference type="Google" id="ProtNLM"/>
    </source>
</evidence>
<feature type="repeat" description="PPR" evidence="2">
    <location>
        <begin position="127"/>
        <end position="161"/>
    </location>
</feature>
<dbReference type="InterPro" id="IPR002885">
    <property type="entry name" value="PPR_rpt"/>
</dbReference>